<evidence type="ECO:0000256" key="9">
    <source>
        <dbReference type="ARBA" id="ARBA00023134"/>
    </source>
</evidence>
<accession>A0A1I2KVX1</accession>
<evidence type="ECO:0000256" key="5">
    <source>
        <dbReference type="ARBA" id="ARBA00022475"/>
    </source>
</evidence>
<keyword evidence="11" id="KW-1006">Bacterial flagellum protein export</keyword>
<dbReference type="InterPro" id="IPR047040">
    <property type="entry name" value="FlhF__GTPase_dom"/>
</dbReference>
<keyword evidence="6" id="KW-0547">Nucleotide-binding</keyword>
<comment type="function">
    <text evidence="12">Necessary for flagellar biosynthesis. May be involved in translocation of the flagellum.</text>
</comment>
<dbReference type="GO" id="GO:0015031">
    <property type="term" value="P:protein transport"/>
    <property type="evidence" value="ECO:0007669"/>
    <property type="project" value="UniProtKB-KW"/>
</dbReference>
<keyword evidence="7" id="KW-1005">Bacterial flagellum biogenesis</keyword>
<dbReference type="SMART" id="SM00382">
    <property type="entry name" value="AAA"/>
    <property type="match status" value="1"/>
</dbReference>
<evidence type="ECO:0000256" key="8">
    <source>
        <dbReference type="ARBA" id="ARBA00022927"/>
    </source>
</evidence>
<dbReference type="GO" id="GO:0003924">
    <property type="term" value="F:GTPase activity"/>
    <property type="evidence" value="ECO:0007669"/>
    <property type="project" value="UniProtKB-UniRule"/>
</dbReference>
<evidence type="ECO:0000256" key="13">
    <source>
        <dbReference type="NCBIfam" id="TIGR03499"/>
    </source>
</evidence>
<dbReference type="SMART" id="SM00962">
    <property type="entry name" value="SRP54"/>
    <property type="match status" value="1"/>
</dbReference>
<keyword evidence="16" id="KW-0282">Flagellum</keyword>
<dbReference type="AlphaFoldDB" id="A0A1I2KVX1"/>
<dbReference type="GO" id="GO:0006614">
    <property type="term" value="P:SRP-dependent cotranslational protein targeting to membrane"/>
    <property type="evidence" value="ECO:0007669"/>
    <property type="project" value="UniProtKB-UniRule"/>
</dbReference>
<keyword evidence="16" id="KW-0969">Cilium</keyword>
<keyword evidence="17" id="KW-1185">Reference proteome</keyword>
<keyword evidence="10" id="KW-0472">Membrane</keyword>
<keyword evidence="16" id="KW-0966">Cell projection</keyword>
<name>A0A1I2KVX1_9BACI</name>
<proteinExistence type="inferred from homology"/>
<gene>
    <name evidence="16" type="ORF">SAMN05216353_10668</name>
</gene>
<feature type="domain" description="AAA+ ATPase" evidence="14">
    <location>
        <begin position="172"/>
        <end position="314"/>
    </location>
</feature>
<evidence type="ECO:0000256" key="4">
    <source>
        <dbReference type="ARBA" id="ARBA00022448"/>
    </source>
</evidence>
<dbReference type="Pfam" id="PF00448">
    <property type="entry name" value="SRP54"/>
    <property type="match status" value="1"/>
</dbReference>
<dbReference type="InterPro" id="IPR000897">
    <property type="entry name" value="SRP54_GTPase_dom"/>
</dbReference>
<dbReference type="GO" id="GO:0005047">
    <property type="term" value="F:signal recognition particle binding"/>
    <property type="evidence" value="ECO:0007669"/>
    <property type="project" value="TreeGrafter"/>
</dbReference>
<evidence type="ECO:0000256" key="2">
    <source>
        <dbReference type="ARBA" id="ARBA00008531"/>
    </source>
</evidence>
<comment type="subcellular location">
    <subcellularLocation>
        <location evidence="1">Cell membrane</location>
        <topology evidence="1">Peripheral membrane protein</topology>
        <orientation evidence="1">Cytoplasmic side</orientation>
    </subcellularLocation>
</comment>
<dbReference type="GO" id="GO:0005886">
    <property type="term" value="C:plasma membrane"/>
    <property type="evidence" value="ECO:0007669"/>
    <property type="project" value="UniProtKB-SubCell"/>
</dbReference>
<dbReference type="PANTHER" id="PTHR43134">
    <property type="entry name" value="SIGNAL RECOGNITION PARTICLE RECEPTOR SUBUNIT ALPHA"/>
    <property type="match status" value="1"/>
</dbReference>
<evidence type="ECO:0000259" key="15">
    <source>
        <dbReference type="SMART" id="SM00962"/>
    </source>
</evidence>
<dbReference type="FunFam" id="3.40.50.300:FF:000695">
    <property type="entry name" value="Flagellar biosynthesis regulator FlhF"/>
    <property type="match status" value="1"/>
</dbReference>
<evidence type="ECO:0000256" key="12">
    <source>
        <dbReference type="ARBA" id="ARBA00025337"/>
    </source>
</evidence>
<keyword evidence="9" id="KW-0342">GTP-binding</keyword>
<feature type="domain" description="SRP54-type proteins GTP-binding" evidence="15">
    <location>
        <begin position="173"/>
        <end position="364"/>
    </location>
</feature>
<dbReference type="RefSeq" id="WP_089750920.1">
    <property type="nucleotide sequence ID" value="NZ_FOOG01000006.1"/>
</dbReference>
<evidence type="ECO:0000313" key="17">
    <source>
        <dbReference type="Proteomes" id="UP000198897"/>
    </source>
</evidence>
<dbReference type="Gene3D" id="3.40.50.300">
    <property type="entry name" value="P-loop containing nucleotide triphosphate hydrolases"/>
    <property type="match status" value="1"/>
</dbReference>
<organism evidence="16 17">
    <name type="scientific">Halobacillus alkaliphilus</name>
    <dbReference type="NCBI Taxonomy" id="396056"/>
    <lineage>
        <taxon>Bacteria</taxon>
        <taxon>Bacillati</taxon>
        <taxon>Bacillota</taxon>
        <taxon>Bacilli</taxon>
        <taxon>Bacillales</taxon>
        <taxon>Bacillaceae</taxon>
        <taxon>Halobacillus</taxon>
    </lineage>
</organism>
<dbReference type="Proteomes" id="UP000198897">
    <property type="component" value="Unassembled WGS sequence"/>
</dbReference>
<evidence type="ECO:0000256" key="10">
    <source>
        <dbReference type="ARBA" id="ARBA00023136"/>
    </source>
</evidence>
<evidence type="ECO:0000256" key="1">
    <source>
        <dbReference type="ARBA" id="ARBA00004413"/>
    </source>
</evidence>
<dbReference type="EMBL" id="FOOG01000006">
    <property type="protein sequence ID" value="SFF70723.1"/>
    <property type="molecule type" value="Genomic_DNA"/>
</dbReference>
<dbReference type="OrthoDB" id="9778554at2"/>
<evidence type="ECO:0000259" key="14">
    <source>
        <dbReference type="SMART" id="SM00382"/>
    </source>
</evidence>
<dbReference type="InterPro" id="IPR020006">
    <property type="entry name" value="FlhF"/>
</dbReference>
<keyword evidence="5" id="KW-1003">Cell membrane</keyword>
<dbReference type="GO" id="GO:0044781">
    <property type="term" value="P:bacterial-type flagellum organization"/>
    <property type="evidence" value="ECO:0007669"/>
    <property type="project" value="UniProtKB-UniRule"/>
</dbReference>
<sequence>MKVKKFQAVSMSEVMKKVKSELGSEAVVLNTKTLKPGGLFKRFKKDLIEVIAAVDSSASIQREVQSSKSSQALSSNESAASSNEAIMNELKQLRLMMEQNNDHSPGSGKFAAWYKHLIAQELEPELAASIVQHIDDKQWTDNSGQKDGMERLLTEEITKRLNPYPFGHKQLSKTFVHLVGPTGVGKTTTAAKLAAEAVLNKKLNVAFITTDTYRIAAIDQLKTYAKILEVPLEVAYNLEDYELAIEKYKDFDLVLVDTAGRNYLQASYVEELNQLLKINDDSETFLVLSLTSKYLDMRDIYEKFRHIPISKVIFTKEDETSTYGGAINLLVRHKLGVAYLTNGQNVPDDIEEASPNIIARKVTEGYVHA</sequence>
<keyword evidence="4" id="KW-0813">Transport</keyword>
<dbReference type="SUPFAM" id="SSF52540">
    <property type="entry name" value="P-loop containing nucleoside triphosphate hydrolases"/>
    <property type="match status" value="1"/>
</dbReference>
<protein>
    <recommendedName>
        <fullName evidence="3 13">Flagellar biosynthesis protein FlhF</fullName>
    </recommendedName>
</protein>
<evidence type="ECO:0000313" key="16">
    <source>
        <dbReference type="EMBL" id="SFF70723.1"/>
    </source>
</evidence>
<evidence type="ECO:0000256" key="6">
    <source>
        <dbReference type="ARBA" id="ARBA00022741"/>
    </source>
</evidence>
<evidence type="ECO:0000256" key="11">
    <source>
        <dbReference type="ARBA" id="ARBA00023225"/>
    </source>
</evidence>
<evidence type="ECO:0000256" key="3">
    <source>
        <dbReference type="ARBA" id="ARBA00014919"/>
    </source>
</evidence>
<dbReference type="Gene3D" id="1.20.120.1380">
    <property type="entry name" value="Flagellar FlhF biosynthesis protein, N domain"/>
    <property type="match status" value="1"/>
</dbReference>
<reference evidence="17" key="1">
    <citation type="submission" date="2016-10" db="EMBL/GenBank/DDBJ databases">
        <authorList>
            <person name="Varghese N."/>
            <person name="Submissions S."/>
        </authorList>
    </citation>
    <scope>NUCLEOTIDE SEQUENCE [LARGE SCALE GENOMIC DNA]</scope>
    <source>
        <strain evidence="17">FP5</strain>
    </source>
</reference>
<comment type="similarity">
    <text evidence="2">Belongs to the GTP-binding SRP family.</text>
</comment>
<dbReference type="NCBIfam" id="TIGR03499">
    <property type="entry name" value="FlhF"/>
    <property type="match status" value="1"/>
</dbReference>
<dbReference type="InterPro" id="IPR003593">
    <property type="entry name" value="AAA+_ATPase"/>
</dbReference>
<keyword evidence="8" id="KW-0653">Protein transport</keyword>
<dbReference type="GO" id="GO:0005525">
    <property type="term" value="F:GTP binding"/>
    <property type="evidence" value="ECO:0007669"/>
    <property type="project" value="UniProtKB-UniRule"/>
</dbReference>
<dbReference type="CDD" id="cd17873">
    <property type="entry name" value="FlhF"/>
    <property type="match status" value="1"/>
</dbReference>
<dbReference type="PANTHER" id="PTHR43134:SF3">
    <property type="entry name" value="FLAGELLAR BIOSYNTHESIS PROTEIN FLHF"/>
    <property type="match status" value="1"/>
</dbReference>
<evidence type="ECO:0000256" key="7">
    <source>
        <dbReference type="ARBA" id="ARBA00022795"/>
    </source>
</evidence>
<dbReference type="InterPro" id="IPR027417">
    <property type="entry name" value="P-loop_NTPase"/>
</dbReference>